<evidence type="ECO:0000313" key="3">
    <source>
        <dbReference type="EMBL" id="PIW34642.1"/>
    </source>
</evidence>
<dbReference type="Proteomes" id="UP000230215">
    <property type="component" value="Unassembled WGS sequence"/>
</dbReference>
<sequence length="51" mass="5578">MKKGIFKISGMDCVSCARNIESRVKKHPGVLTVNVDFASSKMFVEAEDSVS</sequence>
<dbReference type="AlphaFoldDB" id="A0A2M7H0Q5"/>
<dbReference type="Gene3D" id="3.30.70.100">
    <property type="match status" value="1"/>
</dbReference>
<dbReference type="InterPro" id="IPR036163">
    <property type="entry name" value="HMA_dom_sf"/>
</dbReference>
<dbReference type="SUPFAM" id="SSF55008">
    <property type="entry name" value="HMA, heavy metal-associated domain"/>
    <property type="match status" value="1"/>
</dbReference>
<gene>
    <name evidence="3" type="ORF">COW25_02720</name>
</gene>
<dbReference type="PROSITE" id="PS50846">
    <property type="entry name" value="HMA_2"/>
    <property type="match status" value="1"/>
</dbReference>
<dbReference type="PROSITE" id="PS01047">
    <property type="entry name" value="HMA_1"/>
    <property type="match status" value="1"/>
</dbReference>
<evidence type="ECO:0000256" key="1">
    <source>
        <dbReference type="ARBA" id="ARBA00022723"/>
    </source>
</evidence>
<feature type="domain" description="HMA" evidence="2">
    <location>
        <begin position="2"/>
        <end position="51"/>
    </location>
</feature>
<dbReference type="EMBL" id="PFGB01000085">
    <property type="protein sequence ID" value="PIW34642.1"/>
    <property type="molecule type" value="Genomic_DNA"/>
</dbReference>
<reference evidence="4" key="1">
    <citation type="submission" date="2017-09" db="EMBL/GenBank/DDBJ databases">
        <title>Depth-based differentiation of microbial function through sediment-hosted aquifers and enrichment of novel symbionts in the deep terrestrial subsurface.</title>
        <authorList>
            <person name="Probst A.J."/>
            <person name="Ladd B."/>
            <person name="Jarett J.K."/>
            <person name="Geller-Mcgrath D.E."/>
            <person name="Sieber C.M.K."/>
            <person name="Emerson J.B."/>
            <person name="Anantharaman K."/>
            <person name="Thomas B.C."/>
            <person name="Malmstrom R."/>
            <person name="Stieglmeier M."/>
            <person name="Klingl A."/>
            <person name="Woyke T."/>
            <person name="Ryan C.M."/>
            <person name="Banfield J.F."/>
        </authorList>
    </citation>
    <scope>NUCLEOTIDE SEQUENCE [LARGE SCALE GENOMIC DNA]</scope>
</reference>
<dbReference type="InterPro" id="IPR006121">
    <property type="entry name" value="HMA_dom"/>
</dbReference>
<comment type="caution">
    <text evidence="3">The sequence shown here is derived from an EMBL/GenBank/DDBJ whole genome shotgun (WGS) entry which is preliminary data.</text>
</comment>
<evidence type="ECO:0000259" key="2">
    <source>
        <dbReference type="PROSITE" id="PS50846"/>
    </source>
</evidence>
<evidence type="ECO:0000313" key="4">
    <source>
        <dbReference type="Proteomes" id="UP000230215"/>
    </source>
</evidence>
<organism evidence="3 4">
    <name type="scientific">Candidatus Nealsonbacteria bacterium CG15_BIG_FIL_POST_REV_8_21_14_020_37_12</name>
    <dbReference type="NCBI Taxonomy" id="1974716"/>
    <lineage>
        <taxon>Bacteria</taxon>
        <taxon>Candidatus Nealsoniibacteriota</taxon>
    </lineage>
</organism>
<name>A0A2M7H0Q5_9BACT</name>
<feature type="non-terminal residue" evidence="3">
    <location>
        <position position="51"/>
    </location>
</feature>
<proteinExistence type="predicted"/>
<keyword evidence="1" id="KW-0479">Metal-binding</keyword>
<dbReference type="InterPro" id="IPR017969">
    <property type="entry name" value="Heavy-metal-associated_CS"/>
</dbReference>
<dbReference type="Pfam" id="PF00403">
    <property type="entry name" value="HMA"/>
    <property type="match status" value="1"/>
</dbReference>
<protein>
    <recommendedName>
        <fullName evidence="2">HMA domain-containing protein</fullName>
    </recommendedName>
</protein>
<dbReference type="GO" id="GO:0046872">
    <property type="term" value="F:metal ion binding"/>
    <property type="evidence" value="ECO:0007669"/>
    <property type="project" value="UniProtKB-KW"/>
</dbReference>
<accession>A0A2M7H0Q5</accession>
<dbReference type="CDD" id="cd00371">
    <property type="entry name" value="HMA"/>
    <property type="match status" value="1"/>
</dbReference>